<proteinExistence type="predicted"/>
<sequence>MKKSEIVALSNEKLVTELLWNTIRGTKEVNSMRGLTKQTYKESQWLLEETAKRFDLNLEEIQEEMSK</sequence>
<organism evidence="3 5">
    <name type="scientific">Bacillus thuringiensis</name>
    <dbReference type="NCBI Taxonomy" id="1428"/>
    <lineage>
        <taxon>Bacteria</taxon>
        <taxon>Bacillati</taxon>
        <taxon>Bacillota</taxon>
        <taxon>Bacilli</taxon>
        <taxon>Bacillales</taxon>
        <taxon>Bacillaceae</taxon>
        <taxon>Bacillus</taxon>
        <taxon>Bacillus cereus group</taxon>
    </lineage>
</organism>
<gene>
    <name evidence="1" type="ORF">BF38_6020</name>
    <name evidence="2" type="ORF">FO599_00840</name>
    <name evidence="3" type="ORF">FOC89_03045</name>
</gene>
<reference evidence="1 4" key="1">
    <citation type="journal article" date="2015" name="Genome Announc.">
        <title>Complete genome sequences for 35 biothreat assay-relevant bacillus species.</title>
        <authorList>
            <person name="Johnson S.L."/>
            <person name="Daligault H.E."/>
            <person name="Davenport K.W."/>
            <person name="Jaissle J."/>
            <person name="Frey K.G."/>
            <person name="Ladner J.T."/>
            <person name="Broomall S.M."/>
            <person name="Bishop-Lilly K.A."/>
            <person name="Bruce D.C."/>
            <person name="Gibbons H.S."/>
            <person name="Coyne S.R."/>
            <person name="Lo C.C."/>
            <person name="Meincke L."/>
            <person name="Munk A.C."/>
            <person name="Koroleva G.I."/>
            <person name="Rosenzweig C.N."/>
            <person name="Palacios G.F."/>
            <person name="Redden C.L."/>
            <person name="Minogue T.D."/>
            <person name="Chain P.S."/>
        </authorList>
    </citation>
    <scope>NUCLEOTIDE SEQUENCE [LARGE SCALE GENOMIC DNA]</scope>
    <source>
        <strain evidence="1 4">HD1011</strain>
        <plasmid evidence="1 4">2</plasmid>
    </source>
</reference>
<reference evidence="2" key="2">
    <citation type="submission" date="2019-07" db="EMBL/GenBank/DDBJ databases">
        <title>Phylogenomic Reclassification of ATCC Bacillus Strains and Various Taxa within the Genus Bacillus.</title>
        <authorList>
            <person name="Riojas M.A."/>
            <person name="Frank A.M."/>
            <person name="Fenn S.L."/>
            <person name="King S.P."/>
            <person name="Brower S.M."/>
            <person name="Hazbon M.H."/>
        </authorList>
    </citation>
    <scope>NUCLEOTIDE SEQUENCE</scope>
    <source>
        <strain evidence="2">ATCC 35646</strain>
    </source>
</reference>
<evidence type="ECO:0000313" key="2">
    <source>
        <dbReference type="EMBL" id="MDR4174676.1"/>
    </source>
</evidence>
<dbReference type="EMBL" id="CP009334">
    <property type="protein sequence ID" value="AJG73841.1"/>
    <property type="molecule type" value="Genomic_DNA"/>
</dbReference>
<evidence type="ECO:0000313" key="5">
    <source>
        <dbReference type="Proteomes" id="UP000501107"/>
    </source>
</evidence>
<evidence type="ECO:0000313" key="1">
    <source>
        <dbReference type="EMBL" id="AJG73841.1"/>
    </source>
</evidence>
<geneLocation type="plasmid" evidence="1 4">
    <name>2</name>
</geneLocation>
<accession>A0A0B5NIP3</accession>
<dbReference type="Proteomes" id="UP000031876">
    <property type="component" value="Plasmid 2"/>
</dbReference>
<name>A0A0B5NIP3_BACTU</name>
<dbReference type="Proteomes" id="UP001181533">
    <property type="component" value="Unassembled WGS sequence"/>
</dbReference>
<evidence type="ECO:0000313" key="4">
    <source>
        <dbReference type="Proteomes" id="UP000031876"/>
    </source>
</evidence>
<dbReference type="Proteomes" id="UP000501107">
    <property type="component" value="Plasmid unnamed3"/>
</dbReference>
<dbReference type="EMBL" id="VKQN01000001">
    <property type="protein sequence ID" value="MDR4174676.1"/>
    <property type="molecule type" value="Genomic_DNA"/>
</dbReference>
<dbReference type="RefSeq" id="WP_000747921.1">
    <property type="nucleotide sequence ID" value="NZ_CP009334.1"/>
</dbReference>
<dbReference type="EMBL" id="CP053979">
    <property type="protein sequence ID" value="QKH22970.1"/>
    <property type="molecule type" value="Genomic_DNA"/>
</dbReference>
<protein>
    <submittedName>
        <fullName evidence="3">Uncharacterized protein</fullName>
    </submittedName>
</protein>
<evidence type="ECO:0000313" key="3">
    <source>
        <dbReference type="EMBL" id="QKH22970.1"/>
    </source>
</evidence>
<dbReference type="KEGG" id="btw:BF38_6020"/>
<dbReference type="AlphaFoldDB" id="A0A0B5NIP3"/>
<keyword evidence="3" id="KW-0614">Plasmid</keyword>
<geneLocation type="plasmid" evidence="3 5">
    <name>unnamed3</name>
</geneLocation>
<reference evidence="3 5" key="3">
    <citation type="submission" date="2020-05" db="EMBL/GenBank/DDBJ databases">
        <title>FDA dAtabase for Regulatory Grade micrObial Sequences (FDA-ARGOS): Supporting development and validation of Infectious Disease Dx tests.</title>
        <authorList>
            <person name="Nelson B."/>
            <person name="Plummer A."/>
            <person name="Tallon L."/>
            <person name="Sadzewicz L."/>
            <person name="Zhao X."/>
            <person name="Vavikolanu K."/>
            <person name="Mehta A."/>
            <person name="Aluvathingal J."/>
            <person name="Nadendla S."/>
            <person name="Myers T."/>
            <person name="Yan Y."/>
            <person name="Sichtig H."/>
        </authorList>
    </citation>
    <scope>NUCLEOTIDE SEQUENCE [LARGE SCALE GENOMIC DNA]</scope>
    <source>
        <strain evidence="3 5">FDAARGOS_795</strain>
        <plasmid evidence="3 5">unnamed3</plasmid>
    </source>
</reference>